<dbReference type="PROSITE" id="PS00061">
    <property type="entry name" value="ADH_SHORT"/>
    <property type="match status" value="1"/>
</dbReference>
<dbReference type="FunFam" id="3.40.50.720:FF:000084">
    <property type="entry name" value="Short-chain dehydrogenase reductase"/>
    <property type="match status" value="1"/>
</dbReference>
<dbReference type="OrthoDB" id="9803333at2"/>
<dbReference type="PANTHER" id="PTHR43669">
    <property type="entry name" value="5-KETO-D-GLUCONATE 5-REDUCTASE"/>
    <property type="match status" value="1"/>
</dbReference>
<keyword evidence="4" id="KW-1185">Reference proteome</keyword>
<dbReference type="InterPro" id="IPR020904">
    <property type="entry name" value="Sc_DH/Rdtase_CS"/>
</dbReference>
<dbReference type="Proteomes" id="UP000188879">
    <property type="component" value="Unassembled WGS sequence"/>
</dbReference>
<evidence type="ECO:0000256" key="2">
    <source>
        <dbReference type="ARBA" id="ARBA00023002"/>
    </source>
</evidence>
<organism evidence="3 4">
    <name type="scientific">Teichococcus deserti</name>
    <dbReference type="NCBI Taxonomy" id="1817963"/>
    <lineage>
        <taxon>Bacteria</taxon>
        <taxon>Pseudomonadati</taxon>
        <taxon>Pseudomonadota</taxon>
        <taxon>Alphaproteobacteria</taxon>
        <taxon>Acetobacterales</taxon>
        <taxon>Roseomonadaceae</taxon>
        <taxon>Roseomonas</taxon>
    </lineage>
</organism>
<dbReference type="EMBL" id="MLCO01000064">
    <property type="protein sequence ID" value="ONG55845.1"/>
    <property type="molecule type" value="Genomic_DNA"/>
</dbReference>
<sequence length="253" mass="26114">MSARPLALVTGGRRGIGRAACQALAARGFDILCADIDEEGAAETGALVQAEGASFAFRRFDLAELGSHAALVAAASAEGRLACLVNNAGVGALRRGDLLDVSVESWDRAQGINARGSFFLTQAVAKAMIASPASGPRSIVFVSSANAVLASPDRGEYCASKAAVSMIAKVFAVRLAEEGIAVHEIRPGVIRTEMTAPVAARYEQRIAGGLSPMRRWGEASDIGRTIAMLAAGDLPFSTGDALHVDGGLHLGRL</sequence>
<evidence type="ECO:0000313" key="4">
    <source>
        <dbReference type="Proteomes" id="UP000188879"/>
    </source>
</evidence>
<gene>
    <name evidence="3" type="ORF">BKE38_08110</name>
</gene>
<evidence type="ECO:0000313" key="3">
    <source>
        <dbReference type="EMBL" id="ONG55845.1"/>
    </source>
</evidence>
<dbReference type="Pfam" id="PF13561">
    <property type="entry name" value="adh_short_C2"/>
    <property type="match status" value="1"/>
</dbReference>
<protein>
    <submittedName>
        <fullName evidence="3">3-ketoacyl-ACP reductase</fullName>
    </submittedName>
</protein>
<dbReference type="PANTHER" id="PTHR43669:SF8">
    <property type="entry name" value="SHORT-CHAIN TYPE DEHYDROGENASE_REDUCTASE-RELATED"/>
    <property type="match status" value="1"/>
</dbReference>
<name>A0A1V2H4B2_9PROT</name>
<comment type="similarity">
    <text evidence="1">Belongs to the short-chain dehydrogenases/reductases (SDR) family.</text>
</comment>
<dbReference type="NCBIfam" id="NF009386">
    <property type="entry name" value="PRK12745.1"/>
    <property type="match status" value="1"/>
</dbReference>
<dbReference type="SUPFAM" id="SSF51735">
    <property type="entry name" value="NAD(P)-binding Rossmann-fold domains"/>
    <property type="match status" value="1"/>
</dbReference>
<reference evidence="3 4" key="1">
    <citation type="submission" date="2016-10" db="EMBL/GenBank/DDBJ databases">
        <title>Draft Genome sequence of Roseomonas sp. strain M3.</title>
        <authorList>
            <person name="Subhash Y."/>
            <person name="Lee S."/>
        </authorList>
    </citation>
    <scope>NUCLEOTIDE SEQUENCE [LARGE SCALE GENOMIC DNA]</scope>
    <source>
        <strain evidence="3 4">M3</strain>
    </source>
</reference>
<dbReference type="GO" id="GO:0016491">
    <property type="term" value="F:oxidoreductase activity"/>
    <property type="evidence" value="ECO:0007669"/>
    <property type="project" value="UniProtKB-KW"/>
</dbReference>
<dbReference type="RefSeq" id="WP_076956850.1">
    <property type="nucleotide sequence ID" value="NZ_MLCO01000064.1"/>
</dbReference>
<dbReference type="InterPro" id="IPR002347">
    <property type="entry name" value="SDR_fam"/>
</dbReference>
<dbReference type="Gene3D" id="3.40.50.720">
    <property type="entry name" value="NAD(P)-binding Rossmann-like Domain"/>
    <property type="match status" value="1"/>
</dbReference>
<comment type="caution">
    <text evidence="3">The sequence shown here is derived from an EMBL/GenBank/DDBJ whole genome shotgun (WGS) entry which is preliminary data.</text>
</comment>
<dbReference type="PRINTS" id="PR00081">
    <property type="entry name" value="GDHRDH"/>
</dbReference>
<accession>A0A1V2H4B2</accession>
<evidence type="ECO:0000256" key="1">
    <source>
        <dbReference type="ARBA" id="ARBA00006484"/>
    </source>
</evidence>
<proteinExistence type="inferred from homology"/>
<dbReference type="AlphaFoldDB" id="A0A1V2H4B2"/>
<dbReference type="InterPro" id="IPR036291">
    <property type="entry name" value="NAD(P)-bd_dom_sf"/>
</dbReference>
<keyword evidence="2" id="KW-0560">Oxidoreductase</keyword>